<dbReference type="GO" id="GO:0016624">
    <property type="term" value="F:oxidoreductase activity, acting on the aldehyde or oxo group of donors, disulfide as acceptor"/>
    <property type="evidence" value="ECO:0007669"/>
    <property type="project" value="InterPro"/>
</dbReference>
<sequence>MRKKRVIDVQINEVPLKEHSPSINDCLDEQKLLYDMLLSREFDNRSAIVTRQGRAWFHVSAAGHEGLAVLPQLMEKNDVLVPYYRDRALVLARGMSIVEMTRELMGKATSHSAGRTMSNHFCSKEHNIFSVVSLTGTQCIPAAGAAWASVLDNKNGLVVCGVGDAATRQGEFYEAVSFAVEKRLPVVFVVSDNKLGISTSTEKMAPYRLGIFNECLIRRVDARKPETLFPVAQEVFNKARFERTPCILVCRMDRLDSHSNSDSHKLYRTPDELEVLQDPIENYVAYLKEKGAITEQALAEQKERIKADVAEIFERVYHEEEPDPASVSTYLCNREGAPTVHVEMEAEETQVKAVNQVLDEALSQHPNVLIFGEDIEDPKGGVFGFTRGLSTRYPDRVINAPLSEATIIGSSVGLSASGWRPIVELQFIDFVGLGLNQLQSQLGTLSWRTVGKWRCPVVIYAPYGAYLPGGGIWHSQSSDGILAHIPGINVMVPTTPADTVALFRTALSLDMPSLILIPKHLMRERHERRLVTPVSLGQANIVRAGKDITLVAWGNTTQLATMAALQAEKDNIDIEVIELRSLVPWDKQRIAESLRKTGRLIVVQEDTRTASVGASIIADILDENDNFFSLLAPPRLVTREDIHIPFNPCLEKAVLPGTDDILASVYAVMS</sequence>
<keyword evidence="4" id="KW-0786">Thiamine pyrophosphate</keyword>
<evidence type="ECO:0000256" key="2">
    <source>
        <dbReference type="ARBA" id="ARBA00003906"/>
    </source>
</evidence>
<dbReference type="InterPro" id="IPR005475">
    <property type="entry name" value="Transketolase-like_Pyr-bd"/>
</dbReference>
<comment type="function">
    <text evidence="2">E1 component of the 2-oxoglutarate dehydrogenase (OGDH) complex which catalyzes the decarboxylation of 2-oxoglutarate, the first step in the conversion of 2-oxoglutarate to succinyl-CoA and CO(2).</text>
</comment>
<gene>
    <name evidence="6" type="ORF">CKY01_00050</name>
</gene>
<dbReference type="InterPro" id="IPR001017">
    <property type="entry name" value="DH_E1"/>
</dbReference>
<dbReference type="CDD" id="cd02000">
    <property type="entry name" value="TPP_E1_PDC_ADC_BCADC"/>
    <property type="match status" value="1"/>
</dbReference>
<keyword evidence="3" id="KW-0560">Oxidoreductase</keyword>
<name>A0A329VNC6_9GAMM</name>
<dbReference type="PANTHER" id="PTHR43257:SF2">
    <property type="entry name" value="PYRUVATE DEHYDROGENASE E1 COMPONENT SUBUNIT BETA"/>
    <property type="match status" value="1"/>
</dbReference>
<evidence type="ECO:0000259" key="5">
    <source>
        <dbReference type="SMART" id="SM00861"/>
    </source>
</evidence>
<evidence type="ECO:0000256" key="4">
    <source>
        <dbReference type="ARBA" id="ARBA00023052"/>
    </source>
</evidence>
<proteinExistence type="predicted"/>
<evidence type="ECO:0000256" key="1">
    <source>
        <dbReference type="ARBA" id="ARBA00001964"/>
    </source>
</evidence>
<dbReference type="InterPro" id="IPR029061">
    <property type="entry name" value="THDP-binding"/>
</dbReference>
<dbReference type="Gene3D" id="3.40.50.970">
    <property type="match status" value="2"/>
</dbReference>
<dbReference type="Pfam" id="PF00676">
    <property type="entry name" value="E1_dh"/>
    <property type="match status" value="1"/>
</dbReference>
<dbReference type="InterPro" id="IPR009014">
    <property type="entry name" value="Transketo_C/PFOR_II"/>
</dbReference>
<dbReference type="Proteomes" id="UP000250870">
    <property type="component" value="Unassembled WGS sequence"/>
</dbReference>
<organism evidence="6 7">
    <name type="scientific">Photorhabdus laumondii subsp. clarkei</name>
    <dbReference type="NCBI Taxonomy" id="2029685"/>
    <lineage>
        <taxon>Bacteria</taxon>
        <taxon>Pseudomonadati</taxon>
        <taxon>Pseudomonadota</taxon>
        <taxon>Gammaproteobacteria</taxon>
        <taxon>Enterobacterales</taxon>
        <taxon>Morganellaceae</taxon>
        <taxon>Photorhabdus</taxon>
    </lineage>
</organism>
<comment type="caution">
    <text evidence="6">The sequence shown here is derived from an EMBL/GenBank/DDBJ whole genome shotgun (WGS) entry which is preliminary data.</text>
</comment>
<evidence type="ECO:0000313" key="7">
    <source>
        <dbReference type="Proteomes" id="UP000250870"/>
    </source>
</evidence>
<protein>
    <submittedName>
        <fullName evidence="6">Branched-chain alpha-keto acid dehydrogenase</fullName>
    </submittedName>
</protein>
<accession>A0A329VNC6</accession>
<evidence type="ECO:0000256" key="3">
    <source>
        <dbReference type="ARBA" id="ARBA00023002"/>
    </source>
</evidence>
<reference evidence="6 7" key="1">
    <citation type="journal article" date="2018" name="Int. J. Syst. Evol. Microbiol.">
        <title>Whole-genome-based revisit of Photorhabdus phylogeny: proposal for the elevation of most Photorhabdus subspecies to the species level and description of one novel species Photorhabdus bodei sp. nov., and one novel subspecies Photorhabdus laumondii subsp. clarkei subsp. nov.</title>
        <authorList>
            <person name="Machado R.A.R."/>
            <person name="Wuthrich D."/>
            <person name="Kuhnert P."/>
            <person name="Arce C.C.M."/>
            <person name="Thonen L."/>
            <person name="Ruiz C."/>
            <person name="Zhang X."/>
            <person name="Robert C.A.M."/>
            <person name="Karimi J."/>
            <person name="Kamali S."/>
            <person name="Ma J."/>
            <person name="Bruggmann R."/>
            <person name="Erb M."/>
        </authorList>
    </citation>
    <scope>NUCLEOTIDE SEQUENCE [LARGE SCALE GENOMIC DNA]</scope>
    <source>
        <strain evidence="6 7">BOJ-47</strain>
    </source>
</reference>
<dbReference type="SUPFAM" id="SSF52922">
    <property type="entry name" value="TK C-terminal domain-like"/>
    <property type="match status" value="1"/>
</dbReference>
<dbReference type="AlphaFoldDB" id="A0A329VNC6"/>
<dbReference type="EMBL" id="NSCI01000001">
    <property type="protein sequence ID" value="RAW93365.1"/>
    <property type="molecule type" value="Genomic_DNA"/>
</dbReference>
<evidence type="ECO:0000313" key="6">
    <source>
        <dbReference type="EMBL" id="RAW93365.1"/>
    </source>
</evidence>
<comment type="cofactor">
    <cofactor evidence="1">
        <name>thiamine diphosphate</name>
        <dbReference type="ChEBI" id="CHEBI:58937"/>
    </cofactor>
</comment>
<dbReference type="PANTHER" id="PTHR43257">
    <property type="entry name" value="PYRUVATE DEHYDROGENASE E1 COMPONENT BETA SUBUNIT"/>
    <property type="match status" value="1"/>
</dbReference>
<feature type="domain" description="Transketolase-like pyrimidine-binding" evidence="5">
    <location>
        <begin position="348"/>
        <end position="524"/>
    </location>
</feature>
<dbReference type="Pfam" id="PF02779">
    <property type="entry name" value="Transket_pyr"/>
    <property type="match status" value="1"/>
</dbReference>
<dbReference type="Gene3D" id="3.40.50.920">
    <property type="match status" value="1"/>
</dbReference>
<dbReference type="InterPro" id="IPR033248">
    <property type="entry name" value="Transketolase_C"/>
</dbReference>
<dbReference type="Pfam" id="PF02780">
    <property type="entry name" value="Transketolase_C"/>
    <property type="match status" value="1"/>
</dbReference>
<dbReference type="SUPFAM" id="SSF52518">
    <property type="entry name" value="Thiamin diphosphate-binding fold (THDP-binding)"/>
    <property type="match status" value="2"/>
</dbReference>
<dbReference type="SMART" id="SM00861">
    <property type="entry name" value="Transket_pyr"/>
    <property type="match status" value="1"/>
</dbReference>